<dbReference type="AlphaFoldDB" id="A0A5A7ZUX9"/>
<sequence>MKRTLIIFLFLLLSMGLFLITLFSKNTVSSYQKQTNIDVFYRFMRKTDINQIDFEKAYALGLSDNKKEINKEYLNQQDAYREILFDYINRQIDFTEFDKEISNLEISQFFRLVKKPLKDISNREMYYSSLSHLDSSYLYIHNDIHIERLSEEEFQTLEDIKSGKIVDVVEKEEFLKKTLVRVISYYGEGKDNFAVQYRVHGGGAIKSDILHSSLLFSIEYRKPKNAGTLDYYSDENTAKRESERQKYEDLVPKYEHIFSEKLGIKAQIENSLYSNIRLT</sequence>
<evidence type="ECO:0000313" key="2">
    <source>
        <dbReference type="Proteomes" id="UP000324105"/>
    </source>
</evidence>
<proteinExistence type="predicted"/>
<organism evidence="1 2">
    <name type="scientific">Streptococcus sanguinis</name>
    <dbReference type="NCBI Taxonomy" id="1305"/>
    <lineage>
        <taxon>Bacteria</taxon>
        <taxon>Bacillati</taxon>
        <taxon>Bacillota</taxon>
        <taxon>Bacilli</taxon>
        <taxon>Lactobacillales</taxon>
        <taxon>Streptococcaceae</taxon>
        <taxon>Streptococcus</taxon>
    </lineage>
</organism>
<accession>A0A5A7ZUX9</accession>
<gene>
    <name evidence="1" type="ORF">FKX92_03800</name>
</gene>
<dbReference type="EMBL" id="VIBR01000001">
    <property type="protein sequence ID" value="KAA0119670.1"/>
    <property type="molecule type" value="Genomic_DNA"/>
</dbReference>
<dbReference type="Proteomes" id="UP000324105">
    <property type="component" value="Unassembled WGS sequence"/>
</dbReference>
<dbReference type="RefSeq" id="WP_149565575.1">
    <property type="nucleotide sequence ID" value="NZ_VIBR01000001.1"/>
</dbReference>
<protein>
    <submittedName>
        <fullName evidence="1">Uncharacterized protein</fullName>
    </submittedName>
</protein>
<reference evidence="1 2" key="1">
    <citation type="submission" date="2019-06" db="EMBL/GenBank/DDBJ databases">
        <title>Genome sequence and analysis of a MDR-Streptococcus sanguis isolated from throat swab of children with scarlet fever from Hangzhou,China.</title>
        <authorList>
            <person name="Huang Y."/>
            <person name="Xie L."/>
            <person name="Liu W."/>
        </authorList>
    </citation>
    <scope>NUCLEOTIDE SEQUENCE [LARGE SCALE GENOMIC DNA]</scope>
    <source>
        <strain evidence="1 2">S28</strain>
    </source>
</reference>
<comment type="caution">
    <text evidence="1">The sequence shown here is derived from an EMBL/GenBank/DDBJ whole genome shotgun (WGS) entry which is preliminary data.</text>
</comment>
<name>A0A5A7ZUX9_STRSA</name>
<evidence type="ECO:0000313" key="1">
    <source>
        <dbReference type="EMBL" id="KAA0119670.1"/>
    </source>
</evidence>